<evidence type="ECO:0000313" key="3">
    <source>
        <dbReference type="EMBL" id="CAL2107258.1"/>
    </source>
</evidence>
<accession>A0ABP1FD90</accession>
<name>A0ABP1FD90_9FLAO</name>
<evidence type="ECO:0000313" key="4">
    <source>
        <dbReference type="Proteomes" id="UP001497602"/>
    </source>
</evidence>
<dbReference type="EMBL" id="CAXJRC010000033">
    <property type="protein sequence ID" value="CAL2107258.1"/>
    <property type="molecule type" value="Genomic_DNA"/>
</dbReference>
<keyword evidence="2" id="KW-0732">Signal</keyword>
<dbReference type="PROSITE" id="PS51257">
    <property type="entry name" value="PROKAR_LIPOPROTEIN"/>
    <property type="match status" value="1"/>
</dbReference>
<protein>
    <recommendedName>
        <fullName evidence="5">Lipoprotein</fullName>
    </recommendedName>
</protein>
<comment type="caution">
    <text evidence="3">The sequence shown here is derived from an EMBL/GenBank/DDBJ whole genome shotgun (WGS) entry which is preliminary data.</text>
</comment>
<organism evidence="3 4">
    <name type="scientific">Tenacibaculum vairaonense</name>
    <dbReference type="NCBI Taxonomy" id="3137860"/>
    <lineage>
        <taxon>Bacteria</taxon>
        <taxon>Pseudomonadati</taxon>
        <taxon>Bacteroidota</taxon>
        <taxon>Flavobacteriia</taxon>
        <taxon>Flavobacteriales</taxon>
        <taxon>Flavobacteriaceae</taxon>
        <taxon>Tenacibaculum</taxon>
    </lineage>
</organism>
<feature type="chain" id="PRO_5046495406" description="Lipoprotein" evidence="2">
    <location>
        <begin position="19"/>
        <end position="56"/>
    </location>
</feature>
<feature type="region of interest" description="Disordered" evidence="1">
    <location>
        <begin position="36"/>
        <end position="56"/>
    </location>
</feature>
<evidence type="ECO:0000256" key="1">
    <source>
        <dbReference type="SAM" id="MobiDB-lite"/>
    </source>
</evidence>
<evidence type="ECO:0000256" key="2">
    <source>
        <dbReference type="SAM" id="SignalP"/>
    </source>
</evidence>
<gene>
    <name evidence="3" type="ORF">T190115A13A_30104</name>
</gene>
<dbReference type="RefSeq" id="WP_348704753.1">
    <property type="nucleotide sequence ID" value="NZ_CAXIYA010000022.1"/>
</dbReference>
<sequence>MKKTVLFFLVVFSLVVSVSCTDNTLEEIKQNELQKRNRLVDPSDNGVLDTEDDDES</sequence>
<evidence type="ECO:0008006" key="5">
    <source>
        <dbReference type="Google" id="ProtNLM"/>
    </source>
</evidence>
<reference evidence="3 4" key="1">
    <citation type="submission" date="2024-05" db="EMBL/GenBank/DDBJ databases">
        <authorList>
            <person name="Duchaud E."/>
        </authorList>
    </citation>
    <scope>NUCLEOTIDE SEQUENCE [LARGE SCALE GENOMIC DNA]</scope>
    <source>
        <strain evidence="3">Ena-SAMPLE-TAB-13-05-2024-13:56:06:370-140305</strain>
    </source>
</reference>
<proteinExistence type="predicted"/>
<feature type="signal peptide" evidence="2">
    <location>
        <begin position="1"/>
        <end position="18"/>
    </location>
</feature>
<dbReference type="Proteomes" id="UP001497602">
    <property type="component" value="Unassembled WGS sequence"/>
</dbReference>
<keyword evidence="4" id="KW-1185">Reference proteome</keyword>